<evidence type="ECO:0000313" key="1">
    <source>
        <dbReference type="EMBL" id="MEJ7138566.1"/>
    </source>
</evidence>
<keyword evidence="1" id="KW-0282">Flagellum</keyword>
<sequence>MFTVTEAQILGWLTPVLWPFLRVLALLSAMPLLGSRMVPMRVRVGLAFAIALAAQAGLAPAPLLPLDAPMVWQLVLQQVLIGIAVGFSVRLVFAAIELAGEIIGLQMGLNFAAFFDPVSASQSTAVTRLYTNMANFLFVTINGHVLVIAAVIHSFDAFPVSAQPFAFLAQVRPELWGAELFRLGLWSALPIVGLLLFINLVMGIITRVAPQMNLFSIGFPLTVTLGLVALTFSLPGMQQPFVFAMEKMLGVWR</sequence>
<comment type="caution">
    <text evidence="1">The sequence shown here is derived from an EMBL/GenBank/DDBJ whole genome shotgun (WGS) entry which is preliminary data.</text>
</comment>
<reference evidence="1" key="1">
    <citation type="submission" date="2023-10" db="EMBL/GenBank/DDBJ databases">
        <title>Amphibacter perezi, gen. nov., sp. nov. a novel taxa of the family Comamonadaceae, class Betaproteobacteria isolated from the skin microbiota of Pelophylax perezi from different populations.</title>
        <authorList>
            <person name="Costa S."/>
            <person name="Proenca D.N."/>
            <person name="Lopes I."/>
            <person name="Morais P.V."/>
        </authorList>
    </citation>
    <scope>NUCLEOTIDE SEQUENCE</scope>
    <source>
        <strain evidence="1">SL12-8</strain>
    </source>
</reference>
<gene>
    <name evidence="1" type="primary">fliR</name>
    <name evidence="1" type="ORF">RV045_09005</name>
</gene>
<evidence type="ECO:0000313" key="2">
    <source>
        <dbReference type="Proteomes" id="UP001364695"/>
    </source>
</evidence>
<keyword evidence="1" id="KW-0969">Cilium</keyword>
<organism evidence="1 2">
    <name type="scientific">Amphibiibacter pelophylacis</name>
    <dbReference type="NCBI Taxonomy" id="1799477"/>
    <lineage>
        <taxon>Bacteria</taxon>
        <taxon>Pseudomonadati</taxon>
        <taxon>Pseudomonadota</taxon>
        <taxon>Betaproteobacteria</taxon>
        <taxon>Burkholderiales</taxon>
        <taxon>Sphaerotilaceae</taxon>
        <taxon>Amphibiibacter</taxon>
    </lineage>
</organism>
<name>A0ACC6P2Y4_9BURK</name>
<keyword evidence="2" id="KW-1185">Reference proteome</keyword>
<accession>A0ACC6P2Y4</accession>
<dbReference type="EMBL" id="JAWDIE010000012">
    <property type="protein sequence ID" value="MEJ7138566.1"/>
    <property type="molecule type" value="Genomic_DNA"/>
</dbReference>
<protein>
    <submittedName>
        <fullName evidence="1">Flagellar biosynthetic protein FliR</fullName>
    </submittedName>
</protein>
<proteinExistence type="predicted"/>
<dbReference type="Proteomes" id="UP001364695">
    <property type="component" value="Unassembled WGS sequence"/>
</dbReference>
<keyword evidence="1" id="KW-0966">Cell projection</keyword>